<organism evidence="1 2">
    <name type="scientific">Candidatus Uhrbacteria bacterium CG10_big_fil_rev_8_21_14_0_10_50_16</name>
    <dbReference type="NCBI Taxonomy" id="1975039"/>
    <lineage>
        <taxon>Bacteria</taxon>
        <taxon>Candidatus Uhriibacteriota</taxon>
    </lineage>
</organism>
<comment type="caution">
    <text evidence="1">The sequence shown here is derived from an EMBL/GenBank/DDBJ whole genome shotgun (WGS) entry which is preliminary data.</text>
</comment>
<protein>
    <submittedName>
        <fullName evidence="1">Uncharacterized protein</fullName>
    </submittedName>
</protein>
<evidence type="ECO:0000313" key="1">
    <source>
        <dbReference type="EMBL" id="PIR47406.1"/>
    </source>
</evidence>
<proteinExistence type="predicted"/>
<gene>
    <name evidence="1" type="ORF">COV06_03015</name>
</gene>
<reference evidence="1 2" key="1">
    <citation type="submission" date="2017-09" db="EMBL/GenBank/DDBJ databases">
        <title>Depth-based differentiation of microbial function through sediment-hosted aquifers and enrichment of novel symbionts in the deep terrestrial subsurface.</title>
        <authorList>
            <person name="Probst A.J."/>
            <person name="Ladd B."/>
            <person name="Jarett J.K."/>
            <person name="Geller-Mcgrath D.E."/>
            <person name="Sieber C.M."/>
            <person name="Emerson J.B."/>
            <person name="Anantharaman K."/>
            <person name="Thomas B.C."/>
            <person name="Malmstrom R."/>
            <person name="Stieglmeier M."/>
            <person name="Klingl A."/>
            <person name="Woyke T."/>
            <person name="Ryan C.M."/>
            <person name="Banfield J.F."/>
        </authorList>
    </citation>
    <scope>NUCLEOTIDE SEQUENCE [LARGE SCALE GENOMIC DNA]</scope>
    <source>
        <strain evidence="1">CG10_big_fil_rev_8_21_14_0_10_50_16</strain>
    </source>
</reference>
<name>A0A2H0RLV1_9BACT</name>
<evidence type="ECO:0000313" key="2">
    <source>
        <dbReference type="Proteomes" id="UP000230084"/>
    </source>
</evidence>
<dbReference type="Proteomes" id="UP000230084">
    <property type="component" value="Unassembled WGS sequence"/>
</dbReference>
<dbReference type="EMBL" id="PCYM01000006">
    <property type="protein sequence ID" value="PIR47406.1"/>
    <property type="molecule type" value="Genomic_DNA"/>
</dbReference>
<sequence length="160" mass="17831">MSYVMSESRKIKFEQKVNETLELAKKKIIRPCEATEGGFDGAMARMVEHELPECHHGGTGQFCGCGFNWAYIIHAPVQVLGGGCYEHVLSNILHGLQAMECGVMNPALLIEAMRRDYRLYRFLVACRDLAIKIGDHPVLGGLGPIVEAELIDELILCHFE</sequence>
<dbReference type="AlphaFoldDB" id="A0A2H0RLV1"/>
<accession>A0A2H0RLV1</accession>